<keyword evidence="3" id="KW-0436">Ligase</keyword>
<accession>A0ABQ2F6E3</accession>
<evidence type="ECO:0000259" key="11">
    <source>
        <dbReference type="Pfam" id="PF02875"/>
    </source>
</evidence>
<comment type="catalytic activity">
    <reaction evidence="9">
        <text>(6S)-5,6,7,8-tetrahydrofolyl-(gamma-L-Glu)(n) + L-glutamate + ATP = (6S)-5,6,7,8-tetrahydrofolyl-(gamma-L-Glu)(n+1) + ADP + phosphate + H(+)</text>
        <dbReference type="Rhea" id="RHEA:10580"/>
        <dbReference type="Rhea" id="RHEA-COMP:14738"/>
        <dbReference type="Rhea" id="RHEA-COMP:14740"/>
        <dbReference type="ChEBI" id="CHEBI:15378"/>
        <dbReference type="ChEBI" id="CHEBI:29985"/>
        <dbReference type="ChEBI" id="CHEBI:30616"/>
        <dbReference type="ChEBI" id="CHEBI:43474"/>
        <dbReference type="ChEBI" id="CHEBI:141005"/>
        <dbReference type="ChEBI" id="CHEBI:456216"/>
        <dbReference type="EC" id="6.3.2.17"/>
    </reaction>
</comment>
<sequence length="493" mass="52388">MSEKFFDDNELPLDDTDPELPLDPGAAVPGRAGGPSRPAQVDPALAARYAQVVEEILARTPEHMPEPTLHRVARVMELMGDPQRAFPMIHLTGTNGKTSTTRMVERILREMGLRTGRFTSPHLHDMRERVSLDGEPISVEAFLAAYDDVMPFVEMVDGESFQDEDPQRHVRMTYFEVVVCLAFAAFADAPVDVAVVEVGLGGVWDATSVADGTVAVVTPVSLDHSRLLGSTVEEIATEKAGIIKPGAIAVVGVQEPEAMQVLVDRCEEVGATLQTEGVSFGVLEREVGVGGQQVSLRGLAGDYPDLFLPVFGEHQAHNAVLAVAAVEAFVGGGEQRLTDEVLRGGLAGVTTPGRLEIVRRSPTVLVDAAHNPAGVQALVEAMRESFTFTRLVGVLAVLQDKDVEHMVQALEPVLDHVVVTRTTSPRAIRPARLGELVAEYFGEDRVTVVDALPDALDTAAGLADEGGVGGGVLATGSVTTAAEVRALLGVTTI</sequence>
<dbReference type="Proteomes" id="UP000662111">
    <property type="component" value="Unassembled WGS sequence"/>
</dbReference>
<evidence type="ECO:0000256" key="7">
    <source>
        <dbReference type="ARBA" id="ARBA00022842"/>
    </source>
</evidence>
<dbReference type="InterPro" id="IPR001645">
    <property type="entry name" value="Folylpolyglutamate_synth"/>
</dbReference>
<evidence type="ECO:0000256" key="5">
    <source>
        <dbReference type="ARBA" id="ARBA00022741"/>
    </source>
</evidence>
<keyword evidence="7" id="KW-0460">Magnesium</keyword>
<evidence type="ECO:0000313" key="14">
    <source>
        <dbReference type="Proteomes" id="UP000662111"/>
    </source>
</evidence>
<dbReference type="Pfam" id="PF08245">
    <property type="entry name" value="Mur_ligase_M"/>
    <property type="match status" value="1"/>
</dbReference>
<dbReference type="Gene3D" id="3.90.190.20">
    <property type="entry name" value="Mur ligase, C-terminal domain"/>
    <property type="match status" value="1"/>
</dbReference>
<reference evidence="14" key="1">
    <citation type="journal article" date="2019" name="Int. J. Syst. Evol. Microbiol.">
        <title>The Global Catalogue of Microorganisms (GCM) 10K type strain sequencing project: providing services to taxonomists for standard genome sequencing and annotation.</title>
        <authorList>
            <consortium name="The Broad Institute Genomics Platform"/>
            <consortium name="The Broad Institute Genome Sequencing Center for Infectious Disease"/>
            <person name="Wu L."/>
            <person name="Ma J."/>
        </authorList>
    </citation>
    <scope>NUCLEOTIDE SEQUENCE [LARGE SCALE GENOMIC DNA]</scope>
    <source>
        <strain evidence="14">CGMCC 1.5362</strain>
    </source>
</reference>
<feature type="domain" description="Mur ligase C-terminal" evidence="11">
    <location>
        <begin position="353"/>
        <end position="477"/>
    </location>
</feature>
<evidence type="ECO:0000256" key="3">
    <source>
        <dbReference type="ARBA" id="ARBA00022598"/>
    </source>
</evidence>
<comment type="caution">
    <text evidence="13">The sequence shown here is derived from an EMBL/GenBank/DDBJ whole genome shotgun (WGS) entry which is preliminary data.</text>
</comment>
<evidence type="ECO:0000259" key="12">
    <source>
        <dbReference type="Pfam" id="PF08245"/>
    </source>
</evidence>
<keyword evidence="6" id="KW-0067">ATP-binding</keyword>
<dbReference type="PANTHER" id="PTHR11136">
    <property type="entry name" value="FOLYLPOLYGLUTAMATE SYNTHASE-RELATED"/>
    <property type="match status" value="1"/>
</dbReference>
<evidence type="ECO:0000256" key="2">
    <source>
        <dbReference type="ARBA" id="ARBA00013025"/>
    </source>
</evidence>
<dbReference type="PANTHER" id="PTHR11136:SF0">
    <property type="entry name" value="DIHYDROFOLATE SYNTHETASE-RELATED"/>
    <property type="match status" value="1"/>
</dbReference>
<dbReference type="SUPFAM" id="SSF53623">
    <property type="entry name" value="MurD-like peptide ligases, catalytic domain"/>
    <property type="match status" value="1"/>
</dbReference>
<gene>
    <name evidence="13" type="ORF">GCM10011509_13610</name>
</gene>
<evidence type="ECO:0000256" key="1">
    <source>
        <dbReference type="ARBA" id="ARBA00008276"/>
    </source>
</evidence>
<evidence type="ECO:0000256" key="6">
    <source>
        <dbReference type="ARBA" id="ARBA00022840"/>
    </source>
</evidence>
<feature type="compositionally biased region" description="Acidic residues" evidence="10">
    <location>
        <begin position="8"/>
        <end position="20"/>
    </location>
</feature>
<evidence type="ECO:0000313" key="13">
    <source>
        <dbReference type="EMBL" id="GGK66582.1"/>
    </source>
</evidence>
<dbReference type="Gene3D" id="3.40.1190.10">
    <property type="entry name" value="Mur-like, catalytic domain"/>
    <property type="match status" value="1"/>
</dbReference>
<keyword evidence="14" id="KW-1185">Reference proteome</keyword>
<dbReference type="Pfam" id="PF02875">
    <property type="entry name" value="Mur_ligase_C"/>
    <property type="match status" value="1"/>
</dbReference>
<name>A0ABQ2F6E3_9MICO</name>
<evidence type="ECO:0000256" key="8">
    <source>
        <dbReference type="ARBA" id="ARBA00030592"/>
    </source>
</evidence>
<dbReference type="SUPFAM" id="SSF53244">
    <property type="entry name" value="MurD-like peptide ligases, peptide-binding domain"/>
    <property type="match status" value="1"/>
</dbReference>
<dbReference type="InterPro" id="IPR013221">
    <property type="entry name" value="Mur_ligase_cen"/>
</dbReference>
<evidence type="ECO:0000256" key="9">
    <source>
        <dbReference type="ARBA" id="ARBA00047493"/>
    </source>
</evidence>
<dbReference type="EMBL" id="BMLB01000003">
    <property type="protein sequence ID" value="GGK66582.1"/>
    <property type="molecule type" value="Genomic_DNA"/>
</dbReference>
<comment type="similarity">
    <text evidence="1">Belongs to the folylpolyglutamate synthase family.</text>
</comment>
<protein>
    <recommendedName>
        <fullName evidence="2">tetrahydrofolate synthase</fullName>
        <ecNumber evidence="2">6.3.2.17</ecNumber>
    </recommendedName>
    <alternativeName>
        <fullName evidence="8">Tetrahydrofolylpolyglutamate synthase</fullName>
    </alternativeName>
</protein>
<dbReference type="EC" id="6.3.2.17" evidence="2"/>
<dbReference type="InterPro" id="IPR018109">
    <property type="entry name" value="Folylpolyglutamate_synth_CS"/>
</dbReference>
<evidence type="ECO:0000256" key="4">
    <source>
        <dbReference type="ARBA" id="ARBA00022723"/>
    </source>
</evidence>
<dbReference type="PROSITE" id="PS01011">
    <property type="entry name" value="FOLYLPOLYGLU_SYNT_1"/>
    <property type="match status" value="1"/>
</dbReference>
<keyword evidence="5" id="KW-0547">Nucleotide-binding</keyword>
<dbReference type="InterPro" id="IPR004101">
    <property type="entry name" value="Mur_ligase_C"/>
</dbReference>
<dbReference type="InterPro" id="IPR036615">
    <property type="entry name" value="Mur_ligase_C_dom_sf"/>
</dbReference>
<feature type="compositionally biased region" description="Low complexity" evidence="10">
    <location>
        <begin position="22"/>
        <end position="39"/>
    </location>
</feature>
<feature type="domain" description="Mur ligase central" evidence="12">
    <location>
        <begin position="92"/>
        <end position="326"/>
    </location>
</feature>
<dbReference type="InterPro" id="IPR036565">
    <property type="entry name" value="Mur-like_cat_sf"/>
</dbReference>
<dbReference type="NCBIfam" id="TIGR01499">
    <property type="entry name" value="folC"/>
    <property type="match status" value="1"/>
</dbReference>
<feature type="region of interest" description="Disordered" evidence="10">
    <location>
        <begin position="1"/>
        <end position="39"/>
    </location>
</feature>
<keyword evidence="4" id="KW-0479">Metal-binding</keyword>
<evidence type="ECO:0000256" key="10">
    <source>
        <dbReference type="SAM" id="MobiDB-lite"/>
    </source>
</evidence>
<proteinExistence type="inferred from homology"/>
<organism evidence="13 14">
    <name type="scientific">Ornithinimicrobium pekingense</name>
    <dbReference type="NCBI Taxonomy" id="384677"/>
    <lineage>
        <taxon>Bacteria</taxon>
        <taxon>Bacillati</taxon>
        <taxon>Actinomycetota</taxon>
        <taxon>Actinomycetes</taxon>
        <taxon>Micrococcales</taxon>
        <taxon>Ornithinimicrobiaceae</taxon>
        <taxon>Ornithinimicrobium</taxon>
    </lineage>
</organism>
<dbReference type="RefSeq" id="WP_022923067.1">
    <property type="nucleotide sequence ID" value="NZ_BMLB01000003.1"/>
</dbReference>